<dbReference type="Gene3D" id="3.40.50.720">
    <property type="entry name" value="NAD(P)-binding Rossmann-like Domain"/>
    <property type="match status" value="1"/>
</dbReference>
<reference evidence="4 5" key="1">
    <citation type="journal article" date="2023" name="Nucleic Acids Res.">
        <title>The hologenome of Daphnia magna reveals possible DNA methylation and microbiome-mediated evolution of the host genome.</title>
        <authorList>
            <person name="Chaturvedi A."/>
            <person name="Li X."/>
            <person name="Dhandapani V."/>
            <person name="Marshall H."/>
            <person name="Kissane S."/>
            <person name="Cuenca-Cambronero M."/>
            <person name="Asole G."/>
            <person name="Calvet F."/>
            <person name="Ruiz-Romero M."/>
            <person name="Marangio P."/>
            <person name="Guigo R."/>
            <person name="Rago D."/>
            <person name="Mirbahai L."/>
            <person name="Eastwood N."/>
            <person name="Colbourne J.K."/>
            <person name="Zhou J."/>
            <person name="Mallon E."/>
            <person name="Orsini L."/>
        </authorList>
    </citation>
    <scope>NUCLEOTIDE SEQUENCE [LARGE SCALE GENOMIC DNA]</scope>
    <source>
        <strain evidence="4">LRV0_1</strain>
    </source>
</reference>
<gene>
    <name evidence="4" type="ORF">OUZ56_022010</name>
</gene>
<dbReference type="EMBL" id="JAOYFB010000039">
    <property type="protein sequence ID" value="KAK4028993.1"/>
    <property type="molecule type" value="Genomic_DNA"/>
</dbReference>
<comment type="similarity">
    <text evidence="1 3">Belongs to the short-chain dehydrogenases/reductases (SDR) family.</text>
</comment>
<organism evidence="4 5">
    <name type="scientific">Daphnia magna</name>
    <dbReference type="NCBI Taxonomy" id="35525"/>
    <lineage>
        <taxon>Eukaryota</taxon>
        <taxon>Metazoa</taxon>
        <taxon>Ecdysozoa</taxon>
        <taxon>Arthropoda</taxon>
        <taxon>Crustacea</taxon>
        <taxon>Branchiopoda</taxon>
        <taxon>Diplostraca</taxon>
        <taxon>Cladocera</taxon>
        <taxon>Anomopoda</taxon>
        <taxon>Daphniidae</taxon>
        <taxon>Daphnia</taxon>
    </lineage>
</organism>
<accession>A0ABR0AV38</accession>
<dbReference type="Pfam" id="PF00106">
    <property type="entry name" value="adh_short"/>
    <property type="match status" value="1"/>
</dbReference>
<evidence type="ECO:0000313" key="5">
    <source>
        <dbReference type="Proteomes" id="UP001234178"/>
    </source>
</evidence>
<dbReference type="CDD" id="cd05356">
    <property type="entry name" value="17beta-HSD1_like_SDR_c"/>
    <property type="match status" value="1"/>
</dbReference>
<evidence type="ECO:0000256" key="1">
    <source>
        <dbReference type="ARBA" id="ARBA00006484"/>
    </source>
</evidence>
<protein>
    <recommendedName>
        <fullName evidence="6">Estradiol 17-beta-dehydrogenase 12</fullName>
    </recommendedName>
</protein>
<dbReference type="PRINTS" id="PR00081">
    <property type="entry name" value="GDHRDH"/>
</dbReference>
<dbReference type="Proteomes" id="UP001234178">
    <property type="component" value="Unassembled WGS sequence"/>
</dbReference>
<proteinExistence type="inferred from homology"/>
<dbReference type="PIRSF" id="PIRSF000126">
    <property type="entry name" value="11-beta-HSD1"/>
    <property type="match status" value="1"/>
</dbReference>
<name>A0ABR0AV38_9CRUS</name>
<dbReference type="InterPro" id="IPR036291">
    <property type="entry name" value="NAD(P)-bd_dom_sf"/>
</dbReference>
<dbReference type="InterPro" id="IPR002347">
    <property type="entry name" value="SDR_fam"/>
</dbReference>
<evidence type="ECO:0000313" key="4">
    <source>
        <dbReference type="EMBL" id="KAK4028993.1"/>
    </source>
</evidence>
<dbReference type="PANTHER" id="PTHR43899">
    <property type="entry name" value="RH59310P"/>
    <property type="match status" value="1"/>
</dbReference>
<dbReference type="PRINTS" id="PR00080">
    <property type="entry name" value="SDRFAMILY"/>
</dbReference>
<dbReference type="SUPFAM" id="SSF51735">
    <property type="entry name" value="NAD(P)-binding Rossmann-fold domains"/>
    <property type="match status" value="1"/>
</dbReference>
<evidence type="ECO:0008006" key="6">
    <source>
        <dbReference type="Google" id="ProtNLM"/>
    </source>
</evidence>
<dbReference type="PANTHER" id="PTHR43899:SF13">
    <property type="entry name" value="RH59310P"/>
    <property type="match status" value="1"/>
</dbReference>
<sequence length="368" mass="41401">MMWRYKVLEVVGLLSLLVFWGMILKELWIILYTCYLGHVLGHNIKPRKLGKWAVITGATDGIGRAYAEQLASNGLNIVLISRSRDKLQALATTIECRYHVETHIIDVDFTQGAEIYERIARDISGLEIGILINNVGMSYKYPEYLNQIPDASGFAQRVVNCNVVSVTQMSIMVLGQMAERKKGFILNVASCSAVVPTPLMSLYSSTKAFVYKFSEDLALEYKPFGIQIQCVLPCFVATKMSGIKISNIMAPSPADFARGNMNSWGLEVSSAGYWFHKLQWIYYRRLNQISPSCMANVTYNIMMGLRKRAFDKRAQQNKVVVPTAVVNPPVAPVDRHSLARVDRDLNDMWPTLSQIPRYGITLHAQTGF</sequence>
<keyword evidence="5" id="KW-1185">Reference proteome</keyword>
<keyword evidence="2" id="KW-0560">Oxidoreductase</keyword>
<evidence type="ECO:0000256" key="3">
    <source>
        <dbReference type="RuleBase" id="RU000363"/>
    </source>
</evidence>
<comment type="caution">
    <text evidence="4">The sequence shown here is derived from an EMBL/GenBank/DDBJ whole genome shotgun (WGS) entry which is preliminary data.</text>
</comment>
<evidence type="ECO:0000256" key="2">
    <source>
        <dbReference type="ARBA" id="ARBA00023002"/>
    </source>
</evidence>
<dbReference type="InterPro" id="IPR051019">
    <property type="entry name" value="VLCFA-Steroid_DH"/>
</dbReference>